<evidence type="ECO:0000313" key="1">
    <source>
        <dbReference type="EMBL" id="PPE72717.1"/>
    </source>
</evidence>
<dbReference type="EMBL" id="PSNW01000010">
    <property type="protein sequence ID" value="PPE72717.1"/>
    <property type="molecule type" value="Genomic_DNA"/>
</dbReference>
<dbReference type="Proteomes" id="UP000238220">
    <property type="component" value="Unassembled WGS sequence"/>
</dbReference>
<keyword evidence="2" id="KW-1185">Reference proteome</keyword>
<sequence length="516" mass="58615">MNHPQPRTESRELARLIQAQRLDMQRDAFNGIGTSLANTARLYATSGYTQKLKPGFMPDSPFQPWAQHALDRFNEADRFIATYAKDSYENFAEVERCEEELVDTLAERENRRRIEHDLALRIESAARNPAVDRGVASLMDLHAQRAKMCRTEGVWGVNGEGDKVIAWNFKCGSTKLCPDGSRENTRRVAELYTPEIIRWHRSQRGRRLFYCVFTLPNFDTGSLAVGNKVIQQRFRDFLGTVRPIRDVERATFGYGPRKRSIKHWQPAKRLKSLPDEHGKRHVLPYEGPGIHGALTQLECPVSARGDWNVHLNALLLVQDGEGFDFDYATVRDMWGANVHIEAVEPDERGLIGTIQELIKYPARMIAEKSADKAADGSTAPPMMAWTDTQLAEWFGSTVKRITDKNGVERWIGTRWMASYGCLYGLTEPEDTDEEQPIQWMGRIAFTDAGRYWVGSTRENNFSRSEKVQTASERAFQPVKGYRLPQIEGPPGWTVKITEGKTARTCRAAEKLKPPPA</sequence>
<dbReference type="AlphaFoldDB" id="A0A2S5TCX0"/>
<comment type="caution">
    <text evidence="1">The sequence shown here is derived from an EMBL/GenBank/DDBJ whole genome shotgun (WGS) entry which is preliminary data.</text>
</comment>
<reference evidence="1 2" key="1">
    <citation type="submission" date="2018-02" db="EMBL/GenBank/DDBJ databases">
        <title>Genome sequencing of Solimonas sp. HR-BB.</title>
        <authorList>
            <person name="Lee Y."/>
            <person name="Jeon C.O."/>
        </authorList>
    </citation>
    <scope>NUCLEOTIDE SEQUENCE [LARGE SCALE GENOMIC DNA]</scope>
    <source>
        <strain evidence="1 2">HR-BB</strain>
    </source>
</reference>
<name>A0A2S5TCX0_9GAMM</name>
<protein>
    <submittedName>
        <fullName evidence="1">Uncharacterized protein</fullName>
    </submittedName>
</protein>
<proteinExistence type="predicted"/>
<evidence type="ECO:0000313" key="2">
    <source>
        <dbReference type="Proteomes" id="UP000238220"/>
    </source>
</evidence>
<organism evidence="1 2">
    <name type="scientific">Solimonas fluminis</name>
    <dbReference type="NCBI Taxonomy" id="2086571"/>
    <lineage>
        <taxon>Bacteria</taxon>
        <taxon>Pseudomonadati</taxon>
        <taxon>Pseudomonadota</taxon>
        <taxon>Gammaproteobacteria</taxon>
        <taxon>Nevskiales</taxon>
        <taxon>Nevskiaceae</taxon>
        <taxon>Solimonas</taxon>
    </lineage>
</organism>
<gene>
    <name evidence="1" type="ORF">C3942_16850</name>
</gene>
<dbReference type="RefSeq" id="WP_104231527.1">
    <property type="nucleotide sequence ID" value="NZ_PSNW01000010.1"/>
</dbReference>
<accession>A0A2S5TCX0</accession>